<dbReference type="OrthoDB" id="2860904at2"/>
<feature type="domain" description="SnoaL-like" evidence="2">
    <location>
        <begin position="34"/>
        <end position="156"/>
    </location>
</feature>
<dbReference type="Proteomes" id="UP000239504">
    <property type="component" value="Unassembled WGS sequence"/>
</dbReference>
<evidence type="ECO:0000313" key="3">
    <source>
        <dbReference type="EMBL" id="PQA86978.1"/>
    </source>
</evidence>
<dbReference type="EMBL" id="PJCH01000011">
    <property type="protein sequence ID" value="PQA86978.1"/>
    <property type="molecule type" value="Genomic_DNA"/>
</dbReference>
<dbReference type="InterPro" id="IPR032710">
    <property type="entry name" value="NTF2-like_dom_sf"/>
</dbReference>
<organism evidence="3 4">
    <name type="scientific">Hyphococcus luteus</name>
    <dbReference type="NCBI Taxonomy" id="2058213"/>
    <lineage>
        <taxon>Bacteria</taxon>
        <taxon>Pseudomonadati</taxon>
        <taxon>Pseudomonadota</taxon>
        <taxon>Alphaproteobacteria</taxon>
        <taxon>Parvularculales</taxon>
        <taxon>Parvularculaceae</taxon>
        <taxon>Hyphococcus</taxon>
    </lineage>
</organism>
<dbReference type="InterPro" id="IPR037401">
    <property type="entry name" value="SnoaL-like"/>
</dbReference>
<feature type="region of interest" description="Disordered" evidence="1">
    <location>
        <begin position="1"/>
        <end position="28"/>
    </location>
</feature>
<evidence type="ECO:0000313" key="4">
    <source>
        <dbReference type="Proteomes" id="UP000239504"/>
    </source>
</evidence>
<evidence type="ECO:0000259" key="2">
    <source>
        <dbReference type="Pfam" id="PF13577"/>
    </source>
</evidence>
<dbReference type="SUPFAM" id="SSF54427">
    <property type="entry name" value="NTF2-like"/>
    <property type="match status" value="1"/>
</dbReference>
<dbReference type="CDD" id="cd00531">
    <property type="entry name" value="NTF2_like"/>
    <property type="match status" value="1"/>
</dbReference>
<keyword evidence="4" id="KW-1185">Reference proteome</keyword>
<reference evidence="3 4" key="1">
    <citation type="submission" date="2017-12" db="EMBL/GenBank/DDBJ databases">
        <authorList>
            <person name="Hurst M.R.H."/>
        </authorList>
    </citation>
    <scope>NUCLEOTIDE SEQUENCE [LARGE SCALE GENOMIC DNA]</scope>
    <source>
        <strain evidence="3 4">SY-3-19</strain>
    </source>
</reference>
<dbReference type="AlphaFoldDB" id="A0A2S7K3F9"/>
<comment type="caution">
    <text evidence="3">The sequence shown here is derived from an EMBL/GenBank/DDBJ whole genome shotgun (WGS) entry which is preliminary data.</text>
</comment>
<dbReference type="Gene3D" id="3.10.450.50">
    <property type="match status" value="1"/>
</dbReference>
<accession>A0A2S7K3F9</accession>
<gene>
    <name evidence="3" type="ORF">CW354_15480</name>
</gene>
<sequence>MGSSRYFGNRPSRDEEDRMNPTCWPDGVPATMPAQDRADIIELYARYAWGLDLADEEMLLSAFAEDAWFDHLWQGRVQGHEAILKNMHELWGERFHWWFGRQHVFNHHIMTPTEDGADVRCFFQILQYNPEYKNNFVFGVGTREDKLVKRDGRWLFYSLYVNAWTSADEIPWKGVRPAAKGPSKTKPASSS</sequence>
<evidence type="ECO:0000256" key="1">
    <source>
        <dbReference type="SAM" id="MobiDB-lite"/>
    </source>
</evidence>
<dbReference type="Pfam" id="PF13577">
    <property type="entry name" value="SnoaL_4"/>
    <property type="match status" value="1"/>
</dbReference>
<protein>
    <recommendedName>
        <fullName evidence="2">SnoaL-like domain-containing protein</fullName>
    </recommendedName>
</protein>
<name>A0A2S7K3F9_9PROT</name>
<proteinExistence type="predicted"/>